<dbReference type="RefSeq" id="XP_009177928.1">
    <property type="nucleotide sequence ID" value="XM_009179664.1"/>
</dbReference>
<feature type="compositionally biased region" description="Pro residues" evidence="1">
    <location>
        <begin position="165"/>
        <end position="176"/>
    </location>
</feature>
<evidence type="ECO:0000256" key="1">
    <source>
        <dbReference type="SAM" id="MobiDB-lite"/>
    </source>
</evidence>
<accession>A0A074Z4U0</accession>
<dbReference type="GeneID" id="20330300"/>
<evidence type="ECO:0000313" key="2">
    <source>
        <dbReference type="EMBL" id="KER18325.1"/>
    </source>
</evidence>
<dbReference type="KEGG" id="ovi:T265_16135"/>
<proteinExistence type="predicted"/>
<name>A0A074Z4U0_OPIVI</name>
<evidence type="ECO:0000313" key="3">
    <source>
        <dbReference type="Proteomes" id="UP000054324"/>
    </source>
</evidence>
<dbReference type="EMBL" id="KL603427">
    <property type="protein sequence ID" value="KER18325.1"/>
    <property type="molecule type" value="Genomic_DNA"/>
</dbReference>
<feature type="region of interest" description="Disordered" evidence="1">
    <location>
        <begin position="146"/>
        <end position="196"/>
    </location>
</feature>
<feature type="non-terminal residue" evidence="2">
    <location>
        <position position="196"/>
    </location>
</feature>
<keyword evidence="3" id="KW-1185">Reference proteome</keyword>
<protein>
    <submittedName>
        <fullName evidence="2">Uncharacterized protein</fullName>
    </submittedName>
</protein>
<gene>
    <name evidence="2" type="ORF">T265_16135</name>
</gene>
<dbReference type="AlphaFoldDB" id="A0A074Z4U0"/>
<dbReference type="Proteomes" id="UP000054324">
    <property type="component" value="Unassembled WGS sequence"/>
</dbReference>
<sequence length="196" mass="22257">MTDEWVNAIRATHPETFYVHRWAEKLSKLSQLFWASIGAGTEPMEVLALGVYLIEHYDYIKTVSPRVLGLVAGFSLQAILAAWDRYKTDPLYRVELVNRLKNPDPSIPDNEARRMSVIGSLIEHTREIDYVRYTGHKADYLETRAKNYPKTTPIPPTQIEAPPIKLQPPSEPPTRPPTTTIKPDESETKPTTTTTT</sequence>
<reference evidence="2 3" key="1">
    <citation type="submission" date="2013-11" db="EMBL/GenBank/DDBJ databases">
        <title>Opisthorchis viverrini - life in the bile duct.</title>
        <authorList>
            <person name="Young N.D."/>
            <person name="Nagarajan N."/>
            <person name="Lin S.J."/>
            <person name="Korhonen P.K."/>
            <person name="Jex A.R."/>
            <person name="Hall R.S."/>
            <person name="Safavi-Hemami H."/>
            <person name="Kaewkong W."/>
            <person name="Bertrand D."/>
            <person name="Gao S."/>
            <person name="Seet Q."/>
            <person name="Wongkham S."/>
            <person name="Teh B.T."/>
            <person name="Wongkham C."/>
            <person name="Intapan P.M."/>
            <person name="Maleewong W."/>
            <person name="Yang X."/>
            <person name="Hu M."/>
            <person name="Wang Z."/>
            <person name="Hofmann A."/>
            <person name="Sternberg P.W."/>
            <person name="Tan P."/>
            <person name="Wang J."/>
            <person name="Gasser R.B."/>
        </authorList>
    </citation>
    <scope>NUCLEOTIDE SEQUENCE [LARGE SCALE GENOMIC DNA]</scope>
</reference>
<dbReference type="CTD" id="20330300"/>
<organism evidence="2 3">
    <name type="scientific">Opisthorchis viverrini</name>
    <name type="common">Southeast Asian liver fluke</name>
    <dbReference type="NCBI Taxonomy" id="6198"/>
    <lineage>
        <taxon>Eukaryota</taxon>
        <taxon>Metazoa</taxon>
        <taxon>Spiralia</taxon>
        <taxon>Lophotrochozoa</taxon>
        <taxon>Platyhelminthes</taxon>
        <taxon>Trematoda</taxon>
        <taxon>Digenea</taxon>
        <taxon>Opisthorchiida</taxon>
        <taxon>Opisthorchiata</taxon>
        <taxon>Opisthorchiidae</taxon>
        <taxon>Opisthorchis</taxon>
    </lineage>
</organism>